<dbReference type="RefSeq" id="WP_343894639.1">
    <property type="nucleotide sequence ID" value="NZ_BAAAFZ010000015.1"/>
</dbReference>
<accession>A0ABN1EYR6</accession>
<keyword evidence="3" id="KW-1185">Reference proteome</keyword>
<reference evidence="2 3" key="1">
    <citation type="journal article" date="2019" name="Int. J. Syst. Evol. Microbiol.">
        <title>The Global Catalogue of Microorganisms (GCM) 10K type strain sequencing project: providing services to taxonomists for standard genome sequencing and annotation.</title>
        <authorList>
            <consortium name="The Broad Institute Genomics Platform"/>
            <consortium name="The Broad Institute Genome Sequencing Center for Infectious Disease"/>
            <person name="Wu L."/>
            <person name="Ma J."/>
        </authorList>
    </citation>
    <scope>NUCLEOTIDE SEQUENCE [LARGE SCALE GENOMIC DNA]</scope>
    <source>
        <strain evidence="2 3">JCM 9933</strain>
    </source>
</reference>
<name>A0ABN1EYR6_9PROT</name>
<organism evidence="2 3">
    <name type="scientific">Craurococcus roseus</name>
    <dbReference type="NCBI Taxonomy" id="77585"/>
    <lineage>
        <taxon>Bacteria</taxon>
        <taxon>Pseudomonadati</taxon>
        <taxon>Pseudomonadota</taxon>
        <taxon>Alphaproteobacteria</taxon>
        <taxon>Acetobacterales</taxon>
        <taxon>Acetobacteraceae</taxon>
        <taxon>Craurococcus</taxon>
    </lineage>
</organism>
<proteinExistence type="predicted"/>
<gene>
    <name evidence="2" type="ORF">GCM10009416_15550</name>
</gene>
<evidence type="ECO:0000313" key="3">
    <source>
        <dbReference type="Proteomes" id="UP001501588"/>
    </source>
</evidence>
<sequence length="198" mass="21269">MNGKAAILLLVAALASAGAAPGADSDWPCAQRLVPRLTAAALWPGLAPEGDWRAEPEVAALVGRVTPRVVPERDGVAAIERFAAPLDPPARRRLLPLVFAGALDEANRLRDGLIEQIRRFARRQRDLAEGVRRLEAELRAMPADAGPAREELEQRRAFAAKAFTDANTTVRFACEAPVRLEARLGAYARALAAALPTD</sequence>
<evidence type="ECO:0000313" key="2">
    <source>
        <dbReference type="EMBL" id="GAA0577881.1"/>
    </source>
</evidence>
<comment type="caution">
    <text evidence="2">The sequence shown here is derived from an EMBL/GenBank/DDBJ whole genome shotgun (WGS) entry which is preliminary data.</text>
</comment>
<dbReference type="Proteomes" id="UP001501588">
    <property type="component" value="Unassembled WGS sequence"/>
</dbReference>
<feature type="chain" id="PRO_5046532466" evidence="1">
    <location>
        <begin position="20"/>
        <end position="198"/>
    </location>
</feature>
<evidence type="ECO:0000256" key="1">
    <source>
        <dbReference type="SAM" id="SignalP"/>
    </source>
</evidence>
<protein>
    <submittedName>
        <fullName evidence="2">Uncharacterized protein</fullName>
    </submittedName>
</protein>
<dbReference type="EMBL" id="BAAAFZ010000015">
    <property type="protein sequence ID" value="GAA0577881.1"/>
    <property type="molecule type" value="Genomic_DNA"/>
</dbReference>
<keyword evidence="1" id="KW-0732">Signal</keyword>
<feature type="signal peptide" evidence="1">
    <location>
        <begin position="1"/>
        <end position="19"/>
    </location>
</feature>